<organism evidence="2 3">
    <name type="scientific">Malassezia furfur</name>
    <name type="common">Pityriasis versicolor infection agent</name>
    <name type="synonym">Pityrosporum furfur</name>
    <dbReference type="NCBI Taxonomy" id="55194"/>
    <lineage>
        <taxon>Eukaryota</taxon>
        <taxon>Fungi</taxon>
        <taxon>Dikarya</taxon>
        <taxon>Basidiomycota</taxon>
        <taxon>Ustilaginomycotina</taxon>
        <taxon>Malasseziomycetes</taxon>
        <taxon>Malasseziales</taxon>
        <taxon>Malasseziaceae</taxon>
        <taxon>Malassezia</taxon>
    </lineage>
</organism>
<feature type="compositionally biased region" description="Polar residues" evidence="1">
    <location>
        <begin position="117"/>
        <end position="130"/>
    </location>
</feature>
<feature type="region of interest" description="Disordered" evidence="1">
    <location>
        <begin position="63"/>
        <end position="162"/>
    </location>
</feature>
<feature type="region of interest" description="Disordered" evidence="1">
    <location>
        <begin position="1"/>
        <end position="46"/>
    </location>
</feature>
<keyword evidence="3" id="KW-1185">Reference proteome</keyword>
<proteinExistence type="predicted"/>
<sequence length="238" mass="24904">MGARKKRRNQMAPEMAQQTHYDYPPSSMYASPSNPSPSPFGSAAANYHEPSAMHSVVPDVTPPVAAAGLAGTGAGAAAVTRRSGATRQRSGASRMPPERGSSSDHMAAAADEAIGVSASSPVRSTHSPTYESPMSSPPRRRVSQETRPDVRPDVYQQADPNMWPSSYMDGWIAGENPYAAAGVSHLTDDPPPPTAFHMRPANASAGGSALSPVGAFIHQPTFADTHGSTNAAQRQSRA</sequence>
<feature type="compositionally biased region" description="Low complexity" evidence="1">
    <location>
        <begin position="63"/>
        <end position="87"/>
    </location>
</feature>
<evidence type="ECO:0000256" key="1">
    <source>
        <dbReference type="SAM" id="MobiDB-lite"/>
    </source>
</evidence>
<evidence type="ECO:0000313" key="2">
    <source>
        <dbReference type="EMBL" id="WFD48204.1"/>
    </source>
</evidence>
<gene>
    <name evidence="2" type="ORF">GLX27_002872</name>
</gene>
<feature type="compositionally biased region" description="Basic and acidic residues" evidence="1">
    <location>
        <begin position="142"/>
        <end position="152"/>
    </location>
</feature>
<feature type="compositionally biased region" description="Low complexity" evidence="1">
    <location>
        <begin position="24"/>
        <end position="45"/>
    </location>
</feature>
<evidence type="ECO:0000313" key="3">
    <source>
        <dbReference type="Proteomes" id="UP000818624"/>
    </source>
</evidence>
<protein>
    <submittedName>
        <fullName evidence="2">Uncharacterized protein</fullName>
    </submittedName>
</protein>
<name>A0ABY8ETE5_MALFU</name>
<accession>A0ABY8ETE5</accession>
<dbReference type="Proteomes" id="UP000818624">
    <property type="component" value="Chromosome 3"/>
</dbReference>
<feature type="region of interest" description="Disordered" evidence="1">
    <location>
        <begin position="182"/>
        <end position="207"/>
    </location>
</feature>
<dbReference type="EMBL" id="CP046236">
    <property type="protein sequence ID" value="WFD48204.1"/>
    <property type="molecule type" value="Genomic_DNA"/>
</dbReference>
<reference evidence="2 3" key="1">
    <citation type="journal article" date="2020" name="Elife">
        <title>Loss of centromere function drives karyotype evolution in closely related Malassezia species.</title>
        <authorList>
            <person name="Sankaranarayanan S.R."/>
            <person name="Ianiri G."/>
            <person name="Coelho M.A."/>
            <person name="Reza M.H."/>
            <person name="Thimmappa B.C."/>
            <person name="Ganguly P."/>
            <person name="Vadnala R.N."/>
            <person name="Sun S."/>
            <person name="Siddharthan R."/>
            <person name="Tellgren-Roth C."/>
            <person name="Dawson T.L."/>
            <person name="Heitman J."/>
            <person name="Sanyal K."/>
        </authorList>
    </citation>
    <scope>NUCLEOTIDE SEQUENCE [LARGE SCALE GENOMIC DNA]</scope>
    <source>
        <strain evidence="2">CBS14141</strain>
    </source>
</reference>